<dbReference type="InterPro" id="IPR004697">
    <property type="entry name" value="AbgT"/>
</dbReference>
<feature type="transmembrane region" description="Helical" evidence="1">
    <location>
        <begin position="308"/>
        <end position="330"/>
    </location>
</feature>
<protein>
    <submittedName>
        <fullName evidence="2">AbgT family transporter</fullName>
    </submittedName>
</protein>
<feature type="transmembrane region" description="Helical" evidence="1">
    <location>
        <begin position="478"/>
        <end position="501"/>
    </location>
</feature>
<keyword evidence="1" id="KW-0812">Transmembrane</keyword>
<accession>A0A9D2HC22</accession>
<feature type="transmembrane region" description="Helical" evidence="1">
    <location>
        <begin position="351"/>
        <end position="368"/>
    </location>
</feature>
<dbReference type="EMBL" id="DXAN01000014">
    <property type="protein sequence ID" value="HJA08453.1"/>
    <property type="molecule type" value="Genomic_DNA"/>
</dbReference>
<keyword evidence="1" id="KW-1133">Transmembrane helix</keyword>
<dbReference type="Proteomes" id="UP000824225">
    <property type="component" value="Unassembled WGS sequence"/>
</dbReference>
<reference evidence="2" key="1">
    <citation type="journal article" date="2021" name="PeerJ">
        <title>Extensive microbial diversity within the chicken gut microbiome revealed by metagenomics and culture.</title>
        <authorList>
            <person name="Gilroy R."/>
            <person name="Ravi A."/>
            <person name="Getino M."/>
            <person name="Pursley I."/>
            <person name="Horton D.L."/>
            <person name="Alikhan N.F."/>
            <person name="Baker D."/>
            <person name="Gharbi K."/>
            <person name="Hall N."/>
            <person name="Watson M."/>
            <person name="Adriaenssens E.M."/>
            <person name="Foster-Nyarko E."/>
            <person name="Jarju S."/>
            <person name="Secka A."/>
            <person name="Antonio M."/>
            <person name="Oren A."/>
            <person name="Chaudhuri R.R."/>
            <person name="La Ragione R."/>
            <person name="Hildebrand F."/>
            <person name="Pallen M.J."/>
        </authorList>
    </citation>
    <scope>NUCLEOTIDE SEQUENCE</scope>
    <source>
        <strain evidence="2">CHK186-16707</strain>
    </source>
</reference>
<dbReference type="GO" id="GO:0015558">
    <property type="term" value="F:secondary active p-aminobenzoyl-glutamate transmembrane transporter activity"/>
    <property type="evidence" value="ECO:0007669"/>
    <property type="project" value="InterPro"/>
</dbReference>
<feature type="transmembrane region" description="Helical" evidence="1">
    <location>
        <begin position="268"/>
        <end position="288"/>
    </location>
</feature>
<comment type="caution">
    <text evidence="2">The sequence shown here is derived from an EMBL/GenBank/DDBJ whole genome shotgun (WGS) entry which is preliminary data.</text>
</comment>
<keyword evidence="1" id="KW-0472">Membrane</keyword>
<evidence type="ECO:0000313" key="3">
    <source>
        <dbReference type="Proteomes" id="UP000824225"/>
    </source>
</evidence>
<evidence type="ECO:0000256" key="1">
    <source>
        <dbReference type="SAM" id="Phobius"/>
    </source>
</evidence>
<feature type="transmembrane region" description="Helical" evidence="1">
    <location>
        <begin position="417"/>
        <end position="435"/>
    </location>
</feature>
<feature type="transmembrane region" description="Helical" evidence="1">
    <location>
        <begin position="447"/>
        <end position="466"/>
    </location>
</feature>
<dbReference type="Pfam" id="PF03806">
    <property type="entry name" value="ABG_transport"/>
    <property type="match status" value="1"/>
</dbReference>
<gene>
    <name evidence="2" type="ORF">H9962_04590</name>
</gene>
<evidence type="ECO:0000313" key="2">
    <source>
        <dbReference type="EMBL" id="HJA08453.1"/>
    </source>
</evidence>
<reference evidence="2" key="2">
    <citation type="submission" date="2021-04" db="EMBL/GenBank/DDBJ databases">
        <authorList>
            <person name="Gilroy R."/>
        </authorList>
    </citation>
    <scope>NUCLEOTIDE SEQUENCE</scope>
    <source>
        <strain evidence="2">CHK186-16707</strain>
    </source>
</reference>
<feature type="transmembrane region" description="Helical" evidence="1">
    <location>
        <begin position="388"/>
        <end position="410"/>
    </location>
</feature>
<proteinExistence type="predicted"/>
<dbReference type="AlphaFoldDB" id="A0A9D2HC22"/>
<feature type="transmembrane region" description="Helical" evidence="1">
    <location>
        <begin position="91"/>
        <end position="114"/>
    </location>
</feature>
<dbReference type="PANTHER" id="PTHR30282:SF1">
    <property type="entry name" value="ABGT FAMILY TRANSPORTER"/>
    <property type="match status" value="1"/>
</dbReference>
<feature type="transmembrane region" description="Helical" evidence="1">
    <location>
        <begin position="214"/>
        <end position="232"/>
    </location>
</feature>
<dbReference type="PANTHER" id="PTHR30282">
    <property type="entry name" value="P-AMINOBENZOYL GLUTAMATE TRANSPORTER"/>
    <property type="match status" value="1"/>
</dbReference>
<feature type="transmembrane region" description="Helical" evidence="1">
    <location>
        <begin position="126"/>
        <end position="148"/>
    </location>
</feature>
<dbReference type="GO" id="GO:1902604">
    <property type="term" value="P:p-aminobenzoyl-glutamate transmembrane transport"/>
    <property type="evidence" value="ECO:0007669"/>
    <property type="project" value="InterPro"/>
</dbReference>
<name>A0A9D2HC22_9BACT</name>
<sequence>MNDSVSAPVGRLDRFLNAVERAGNKLPHITMLFIYALVLIWVLSFLLSFISFDYRHPTTHEPIRVLNMLTGPELVKFLVSMVQNFMNFPPLGITIVATLGIGVAEGSGFIHVLLKKLLIFIPGRALTPAVIFVSILCHIASDSAYVVLMPVSALMFYASGRHPLAGIACSFAGLAGGFTASFTPSIIDPIMQSFTQGAARIIDPAYSVNVLCNYFYALGGTLFVIAACWYVTDRIVEPRLRVSMPLDSGLEQDPDLQLHAVSDRENRAFRLAGGVMLLMALGLAALMIPADSLLRSPGGSLTSPDAPVMQAIVPLLFLFFAVPGVVYGVAAGTFDSTTSVIRSMENIVRSLISFLVFAFFCSQFLYVFGRSNIGTLIAVSGAEFLKSLAMPSGLTLFGIILLTGLLNILITSATSKWAILAPIFVPMLMLLGLSPELTQAAFRVSDSAVNVSTPLFPFYPLLIGYCQKYAKAAGVGTLCSMMIPYTIALLAVLTVVLYVYWGFNIPLGFDSGYVYTPAH</sequence>
<feature type="transmembrane region" description="Helical" evidence="1">
    <location>
        <begin position="32"/>
        <end position="52"/>
    </location>
</feature>
<organism evidence="2 3">
    <name type="scientific">Candidatus Mailhella merdigallinarum</name>
    <dbReference type="NCBI Taxonomy" id="2838658"/>
    <lineage>
        <taxon>Bacteria</taxon>
        <taxon>Pseudomonadati</taxon>
        <taxon>Thermodesulfobacteriota</taxon>
        <taxon>Desulfovibrionia</taxon>
        <taxon>Desulfovibrionales</taxon>
        <taxon>Desulfovibrionaceae</taxon>
        <taxon>Mailhella</taxon>
    </lineage>
</organism>